<dbReference type="PANTHER" id="PTHR43581:SF2">
    <property type="entry name" value="EXCINUCLEASE ATPASE SUBUNIT"/>
    <property type="match status" value="1"/>
</dbReference>
<dbReference type="InterPro" id="IPR022532">
    <property type="entry name" value="DUF3696"/>
</dbReference>
<dbReference type="PANTHER" id="PTHR43581">
    <property type="entry name" value="ATP/GTP PHOSPHATASE"/>
    <property type="match status" value="1"/>
</dbReference>
<accession>A0A1Q4PBL0</accession>
<evidence type="ECO:0000313" key="3">
    <source>
        <dbReference type="EMBL" id="HAI2140898.1"/>
    </source>
</evidence>
<comment type="caution">
    <text evidence="3">The sequence shown here is derived from an EMBL/GenBank/DDBJ whole genome shotgun (WGS) entry which is preliminary data.</text>
</comment>
<evidence type="ECO:0000259" key="1">
    <source>
        <dbReference type="Pfam" id="PF12476"/>
    </source>
</evidence>
<dbReference type="Proteomes" id="UP000852798">
    <property type="component" value="Unassembled WGS sequence"/>
</dbReference>
<reference evidence="3" key="3">
    <citation type="submission" date="2020-02" db="EMBL/GenBank/DDBJ databases">
        <authorList>
            <consortium name="NCBI Pathogen Detection Project"/>
        </authorList>
    </citation>
    <scope>NUCLEOTIDE SEQUENCE</scope>
    <source>
        <strain evidence="3">BCW_4213</strain>
    </source>
</reference>
<dbReference type="Gene3D" id="3.40.50.300">
    <property type="entry name" value="P-loop containing nucleotide triphosphate hydrolases"/>
    <property type="match status" value="1"/>
</dbReference>
<dbReference type="InterPro" id="IPR051396">
    <property type="entry name" value="Bact_Antivir_Def_Nuclease"/>
</dbReference>
<dbReference type="Pfam" id="PF13304">
    <property type="entry name" value="AAA_21"/>
    <property type="match status" value="1"/>
</dbReference>
<dbReference type="EMBL" id="VZEL01000002">
    <property type="protein sequence ID" value="KAB0126845.1"/>
    <property type="molecule type" value="Genomic_DNA"/>
</dbReference>
<dbReference type="EMBL" id="DABDSA010000005">
    <property type="protein sequence ID" value="HAI2140898.1"/>
    <property type="molecule type" value="Genomic_DNA"/>
</dbReference>
<name>A0A1Q4PBL0_ECOLX</name>
<dbReference type="PIRSF" id="PIRSF034888">
    <property type="entry name" value="P-loop_UCP034888"/>
    <property type="match status" value="1"/>
</dbReference>
<dbReference type="InterPro" id="IPR014592">
    <property type="entry name" value="P-loop_UCP034888"/>
</dbReference>
<dbReference type="GO" id="GO:0016887">
    <property type="term" value="F:ATP hydrolysis activity"/>
    <property type="evidence" value="ECO:0007669"/>
    <property type="project" value="InterPro"/>
</dbReference>
<organism evidence="3">
    <name type="scientific">Escherichia coli</name>
    <dbReference type="NCBI Taxonomy" id="562"/>
    <lineage>
        <taxon>Bacteria</taxon>
        <taxon>Pseudomonadati</taxon>
        <taxon>Pseudomonadota</taxon>
        <taxon>Gammaproteobacteria</taxon>
        <taxon>Enterobacterales</taxon>
        <taxon>Enterobacteriaceae</taxon>
        <taxon>Escherichia</taxon>
    </lineage>
</organism>
<proteinExistence type="predicted"/>
<dbReference type="Proteomes" id="UP000327073">
    <property type="component" value="Unassembled WGS sequence"/>
</dbReference>
<sequence>MKKITSLTLKNFKAYKEQSFDFSNLTVFCGNNSVGKSTAIQAIGMFLQSDMNGNSNLKINGDLVHVGDFDDIHNFSMREDDVLYLKYTFEDDTACWGYGIEEGDAREELSRKNELPFIGCDKQLRTITNSLKDNFSFQYLEAERFGPRDNIPLSQHNYHEGWLGKNGEHTIEVLESLVTRRRLNFSAQEDPRKHEGIINNNVFNHIEAWMSEISPGHRISPRIEARANVAFNVIIPSPGQLTKPINIGFGFSYALSIVTALMLASKNELVIIENPEAHLHPRGQSYLGRLIALSAKAGIQVIIETHSDHLLNGIRVIARTDPTFDASLFTLYYISRENDETSVAKIKINNEGKLSEWPRGFFDQQSQDMYTIMTGSFDHPNI</sequence>
<feature type="domain" description="DUF3696" evidence="1">
    <location>
        <begin position="331"/>
        <end position="369"/>
    </location>
</feature>
<reference evidence="4 5" key="2">
    <citation type="submission" date="2019-03" db="EMBL/GenBank/DDBJ databases">
        <title>Whole Genome Sequencing of Shiga-Toxin Escherichia coli Strains from Nebraska.</title>
        <authorList>
            <person name="Abdalhamid B."/>
            <person name="Mccutchen E.L."/>
            <person name="Bouska A.C."/>
            <person name="Hinrichs S.H."/>
            <person name="Iwen P.C."/>
        </authorList>
    </citation>
    <scope>NUCLEOTIDE SEQUENCE [LARGE SCALE GENOMIC DNA]</scope>
    <source>
        <strain evidence="4 5">STEC_170836</strain>
    </source>
</reference>
<evidence type="ECO:0000313" key="4">
    <source>
        <dbReference type="EMBL" id="KAB0126845.1"/>
    </source>
</evidence>
<feature type="domain" description="ATPase AAA-type core" evidence="2">
    <location>
        <begin position="25"/>
        <end position="312"/>
    </location>
</feature>
<gene>
    <name evidence="4" type="ORF">F7F11_03480</name>
    <name evidence="3" type="ORF">HI055_001207</name>
</gene>
<dbReference type="GO" id="GO:0005524">
    <property type="term" value="F:ATP binding"/>
    <property type="evidence" value="ECO:0007669"/>
    <property type="project" value="InterPro"/>
</dbReference>
<protein>
    <submittedName>
        <fullName evidence="3">DUF3696 domain-containing protein</fullName>
    </submittedName>
</protein>
<dbReference type="InterPro" id="IPR003959">
    <property type="entry name" value="ATPase_AAA_core"/>
</dbReference>
<evidence type="ECO:0000259" key="2">
    <source>
        <dbReference type="Pfam" id="PF13304"/>
    </source>
</evidence>
<dbReference type="SUPFAM" id="SSF52540">
    <property type="entry name" value="P-loop containing nucleoside triphosphate hydrolases"/>
    <property type="match status" value="1"/>
</dbReference>
<evidence type="ECO:0000313" key="5">
    <source>
        <dbReference type="Proteomes" id="UP000327073"/>
    </source>
</evidence>
<reference evidence="3" key="1">
    <citation type="journal article" date="2018" name="Genome Biol.">
        <title>SKESA: strategic k-mer extension for scrupulous assemblies.</title>
        <authorList>
            <person name="Souvorov A."/>
            <person name="Agarwala R."/>
            <person name="Lipman D.J."/>
        </authorList>
    </citation>
    <scope>NUCLEOTIDE SEQUENCE [LARGE SCALE GENOMIC DNA]</scope>
    <source>
        <strain evidence="3">BCW_4213</strain>
    </source>
</reference>
<dbReference type="AlphaFoldDB" id="A0A1Q4PBL0"/>
<dbReference type="RefSeq" id="WP_001561324.1">
    <property type="nucleotide sequence ID" value="NZ_CP027440.1"/>
</dbReference>
<dbReference type="InterPro" id="IPR027417">
    <property type="entry name" value="P-loop_NTPase"/>
</dbReference>
<dbReference type="Pfam" id="PF12476">
    <property type="entry name" value="DUF3696"/>
    <property type="match status" value="1"/>
</dbReference>